<dbReference type="InterPro" id="IPR000421">
    <property type="entry name" value="FA58C"/>
</dbReference>
<evidence type="ECO:0000259" key="6">
    <source>
        <dbReference type="PROSITE" id="PS50026"/>
    </source>
</evidence>
<feature type="domain" description="F5/8 type C" evidence="5">
    <location>
        <begin position="204"/>
        <end position="292"/>
    </location>
</feature>
<dbReference type="CDD" id="cd00054">
    <property type="entry name" value="EGF_CA"/>
    <property type="match status" value="1"/>
</dbReference>
<dbReference type="PANTHER" id="PTHR14949:SF56">
    <property type="entry name" value="EGF-LIKE-DOMAIN, MULTIPLE 7"/>
    <property type="match status" value="1"/>
</dbReference>
<feature type="domain" description="EGF-like" evidence="6">
    <location>
        <begin position="305"/>
        <end position="338"/>
    </location>
</feature>
<feature type="chain" id="PRO_5045897614" description="EGF-like domain-containing protein" evidence="4">
    <location>
        <begin position="26"/>
        <end position="555"/>
    </location>
</feature>
<feature type="non-terminal residue" evidence="7">
    <location>
        <position position="1"/>
    </location>
</feature>
<dbReference type="InterPro" id="IPR000742">
    <property type="entry name" value="EGF"/>
</dbReference>
<dbReference type="Gene3D" id="2.10.25.10">
    <property type="entry name" value="Laminin"/>
    <property type="match status" value="1"/>
</dbReference>
<gene>
    <name evidence="7" type="ORF">MAR_015558</name>
</gene>
<dbReference type="PROSITE" id="PS00022">
    <property type="entry name" value="EGF_1"/>
    <property type="match status" value="2"/>
</dbReference>
<evidence type="ECO:0000256" key="2">
    <source>
        <dbReference type="ARBA" id="ARBA00023157"/>
    </source>
</evidence>
<dbReference type="PANTHER" id="PTHR14949">
    <property type="entry name" value="EGF-LIKE-DOMAIN, MULTIPLE 7, 8"/>
    <property type="match status" value="1"/>
</dbReference>
<protein>
    <recommendedName>
        <fullName evidence="9">EGF-like domain-containing protein</fullName>
    </recommendedName>
</protein>
<dbReference type="EMBL" id="CP111023">
    <property type="protein sequence ID" value="WAR21584.1"/>
    <property type="molecule type" value="Genomic_DNA"/>
</dbReference>
<comment type="caution">
    <text evidence="3">Lacks conserved residue(s) required for the propagation of feature annotation.</text>
</comment>
<evidence type="ECO:0000256" key="4">
    <source>
        <dbReference type="SAM" id="SignalP"/>
    </source>
</evidence>
<evidence type="ECO:0000256" key="3">
    <source>
        <dbReference type="PROSITE-ProRule" id="PRU00076"/>
    </source>
</evidence>
<feature type="disulfide bond" evidence="3">
    <location>
        <begin position="172"/>
        <end position="182"/>
    </location>
</feature>
<feature type="disulfide bond" evidence="3">
    <location>
        <begin position="328"/>
        <end position="337"/>
    </location>
</feature>
<dbReference type="PROSITE" id="PS50022">
    <property type="entry name" value="FA58C_3"/>
    <property type="match status" value="1"/>
</dbReference>
<feature type="domain" description="EGF-like" evidence="6">
    <location>
        <begin position="168"/>
        <end position="200"/>
    </location>
</feature>
<dbReference type="SUPFAM" id="SSF49785">
    <property type="entry name" value="Galactose-binding domain-like"/>
    <property type="match status" value="2"/>
</dbReference>
<organism evidence="7 8">
    <name type="scientific">Mya arenaria</name>
    <name type="common">Soft-shell clam</name>
    <dbReference type="NCBI Taxonomy" id="6604"/>
    <lineage>
        <taxon>Eukaryota</taxon>
        <taxon>Metazoa</taxon>
        <taxon>Spiralia</taxon>
        <taxon>Lophotrochozoa</taxon>
        <taxon>Mollusca</taxon>
        <taxon>Bivalvia</taxon>
        <taxon>Autobranchia</taxon>
        <taxon>Heteroconchia</taxon>
        <taxon>Euheterodonta</taxon>
        <taxon>Imparidentia</taxon>
        <taxon>Neoheterodontei</taxon>
        <taxon>Myida</taxon>
        <taxon>Myoidea</taxon>
        <taxon>Myidae</taxon>
        <taxon>Mya</taxon>
    </lineage>
</organism>
<dbReference type="InterPro" id="IPR050969">
    <property type="entry name" value="Dev_Signal_Modulators"/>
</dbReference>
<sequence>MDSFQVKYLGAILTVLVSRFSEVVCAGCNTPVSTSGVLNVNQDVTAPSSKPGYSASAVFTTGWCANSQDDKVLEINFPNSHGIKGIVVKRVDQTNYPTRVLVKYVPNGGSQIQDIPVPNGLVLELNTSLSESTINFSLGIAVKRLQFTVTAFTGSTPCLKLELLGCPINELCPGGCMNGGVCQMENACACPAGSSGTHCEIKDCTPLPLGLSNGGIPDSSVTVSSQDSHYTKDQIGNAQTNEGWCPSSADKAPWVEVKLSKPMAVSVFEFNFVKRHENDGGRAFIQEFDLHYISPLDSSKSCRSFAKLCSTNFCLNGGTCMGENICQCPSGFVGTKCETPTNNIQQISLAFVNITNNILITARQSFQFQVHGNVHIQTVAGQKDPVISISGTNSYIQMNTTSVSCITDIAHCTSGFTFRVDANFVQLLDNTFIINSGGHLPGHKGVALYYSHNKLYYIVSTSTLTWTLIVNYKPVLNVWQHFEITWNHNLGVEVLVNGHSLGTASRPVPGGGTITLPLCVACSHTQTTVNVNMLVTGIISWTIDRNELVNAGVKP</sequence>
<evidence type="ECO:0000256" key="1">
    <source>
        <dbReference type="ARBA" id="ARBA00022729"/>
    </source>
</evidence>
<dbReference type="InterPro" id="IPR013320">
    <property type="entry name" value="ConA-like_dom_sf"/>
</dbReference>
<dbReference type="PROSITE" id="PS50026">
    <property type="entry name" value="EGF_3"/>
    <property type="match status" value="2"/>
</dbReference>
<evidence type="ECO:0000259" key="5">
    <source>
        <dbReference type="PROSITE" id="PS50022"/>
    </source>
</evidence>
<dbReference type="Proteomes" id="UP001164746">
    <property type="component" value="Chromosome 12"/>
</dbReference>
<dbReference type="Gene3D" id="2.60.120.200">
    <property type="match status" value="1"/>
</dbReference>
<name>A0ABY7FJS1_MYAAR</name>
<keyword evidence="1 4" id="KW-0732">Signal</keyword>
<evidence type="ECO:0000313" key="8">
    <source>
        <dbReference type="Proteomes" id="UP001164746"/>
    </source>
</evidence>
<reference evidence="7" key="1">
    <citation type="submission" date="2022-11" db="EMBL/GenBank/DDBJ databases">
        <title>Centuries of genome instability and evolution in soft-shell clam transmissible cancer (bioRxiv).</title>
        <authorList>
            <person name="Hart S.F.M."/>
            <person name="Yonemitsu M.A."/>
            <person name="Giersch R.M."/>
            <person name="Beal B.F."/>
            <person name="Arriagada G."/>
            <person name="Davis B.W."/>
            <person name="Ostrander E.A."/>
            <person name="Goff S.P."/>
            <person name="Metzger M.J."/>
        </authorList>
    </citation>
    <scope>NUCLEOTIDE SEQUENCE</scope>
    <source>
        <strain evidence="7">MELC-2E11</strain>
        <tissue evidence="7">Siphon/mantle</tissue>
    </source>
</reference>
<evidence type="ECO:0008006" key="9">
    <source>
        <dbReference type="Google" id="ProtNLM"/>
    </source>
</evidence>
<feature type="disulfide bond" evidence="3">
    <location>
        <begin position="190"/>
        <end position="199"/>
    </location>
</feature>
<accession>A0ABY7FJS1</accession>
<keyword evidence="2 3" id="KW-1015">Disulfide bond</keyword>
<dbReference type="Gene3D" id="2.60.120.260">
    <property type="entry name" value="Galactose-binding domain-like"/>
    <property type="match status" value="2"/>
</dbReference>
<keyword evidence="8" id="KW-1185">Reference proteome</keyword>
<dbReference type="InterPro" id="IPR008979">
    <property type="entry name" value="Galactose-bd-like_sf"/>
</dbReference>
<dbReference type="PROSITE" id="PS01186">
    <property type="entry name" value="EGF_2"/>
    <property type="match status" value="1"/>
</dbReference>
<dbReference type="SUPFAM" id="SSF57196">
    <property type="entry name" value="EGF/Laminin"/>
    <property type="match status" value="1"/>
</dbReference>
<dbReference type="SMART" id="SM00181">
    <property type="entry name" value="EGF"/>
    <property type="match status" value="2"/>
</dbReference>
<feature type="signal peptide" evidence="4">
    <location>
        <begin position="1"/>
        <end position="25"/>
    </location>
</feature>
<evidence type="ECO:0000313" key="7">
    <source>
        <dbReference type="EMBL" id="WAR21584.1"/>
    </source>
</evidence>
<dbReference type="SUPFAM" id="SSF49899">
    <property type="entry name" value="Concanavalin A-like lectins/glucanases"/>
    <property type="match status" value="1"/>
</dbReference>
<keyword evidence="3" id="KW-0245">EGF-like domain</keyword>
<proteinExistence type="predicted"/>